<organism evidence="1 2">
    <name type="scientific">Rubus argutus</name>
    <name type="common">Southern blackberry</name>
    <dbReference type="NCBI Taxonomy" id="59490"/>
    <lineage>
        <taxon>Eukaryota</taxon>
        <taxon>Viridiplantae</taxon>
        <taxon>Streptophyta</taxon>
        <taxon>Embryophyta</taxon>
        <taxon>Tracheophyta</taxon>
        <taxon>Spermatophyta</taxon>
        <taxon>Magnoliopsida</taxon>
        <taxon>eudicotyledons</taxon>
        <taxon>Gunneridae</taxon>
        <taxon>Pentapetalae</taxon>
        <taxon>rosids</taxon>
        <taxon>fabids</taxon>
        <taxon>Rosales</taxon>
        <taxon>Rosaceae</taxon>
        <taxon>Rosoideae</taxon>
        <taxon>Rosoideae incertae sedis</taxon>
        <taxon>Rubus</taxon>
    </lineage>
</organism>
<dbReference type="Proteomes" id="UP001457282">
    <property type="component" value="Unassembled WGS sequence"/>
</dbReference>
<name>A0AAW1XTX3_RUBAR</name>
<keyword evidence="2" id="KW-1185">Reference proteome</keyword>
<evidence type="ECO:0000313" key="2">
    <source>
        <dbReference type="Proteomes" id="UP001457282"/>
    </source>
</evidence>
<proteinExistence type="predicted"/>
<dbReference type="AlphaFoldDB" id="A0AAW1XTX3"/>
<comment type="caution">
    <text evidence="1">The sequence shown here is derived from an EMBL/GenBank/DDBJ whole genome shotgun (WGS) entry which is preliminary data.</text>
</comment>
<dbReference type="EMBL" id="JBEDUW010000003">
    <property type="protein sequence ID" value="KAK9939360.1"/>
    <property type="molecule type" value="Genomic_DNA"/>
</dbReference>
<evidence type="ECO:0000313" key="1">
    <source>
        <dbReference type="EMBL" id="KAK9939360.1"/>
    </source>
</evidence>
<sequence length="191" mass="20758">MAAETKAHGWNYWVWHGLGSGTGDNCIDGKGRRRLDLLGMPAIKSGLAEQRAARGEHGLGTGWAFFSSSNFCFSSWLVVCFAAMAMEIDGLGISDLVFGTGLIDFGAELHFDGYGCDWWLKLALQVAWCGGNPTESKRDRSWLGLSEGGDVMVKPTGLLREWSRLCDGMVRPWDLQIGDFVKGTGCAEACP</sequence>
<accession>A0AAW1XTX3</accession>
<protein>
    <submittedName>
        <fullName evidence="1">Uncharacterized protein</fullName>
    </submittedName>
</protein>
<reference evidence="1 2" key="1">
    <citation type="journal article" date="2023" name="G3 (Bethesda)">
        <title>A chromosome-length genome assembly and annotation of blackberry (Rubus argutus, cv. 'Hillquist').</title>
        <authorList>
            <person name="Bruna T."/>
            <person name="Aryal R."/>
            <person name="Dudchenko O."/>
            <person name="Sargent D.J."/>
            <person name="Mead D."/>
            <person name="Buti M."/>
            <person name="Cavallini A."/>
            <person name="Hytonen T."/>
            <person name="Andres J."/>
            <person name="Pham M."/>
            <person name="Weisz D."/>
            <person name="Mascagni F."/>
            <person name="Usai G."/>
            <person name="Natali L."/>
            <person name="Bassil N."/>
            <person name="Fernandez G.E."/>
            <person name="Lomsadze A."/>
            <person name="Armour M."/>
            <person name="Olukolu B."/>
            <person name="Poorten T."/>
            <person name="Britton C."/>
            <person name="Davik J."/>
            <person name="Ashrafi H."/>
            <person name="Aiden E.L."/>
            <person name="Borodovsky M."/>
            <person name="Worthington M."/>
        </authorList>
    </citation>
    <scope>NUCLEOTIDE SEQUENCE [LARGE SCALE GENOMIC DNA]</scope>
    <source>
        <strain evidence="1">PI 553951</strain>
    </source>
</reference>
<gene>
    <name evidence="1" type="ORF">M0R45_016057</name>
</gene>